<name>A0A0F9TMC6_9ZZZZ</name>
<keyword evidence="4" id="KW-0961">Cell wall biogenesis/degradation</keyword>
<dbReference type="Gene3D" id="3.40.80.10">
    <property type="entry name" value="Peptidoglycan recognition protein-like"/>
    <property type="match status" value="1"/>
</dbReference>
<accession>A0A0F9TMC6</accession>
<dbReference type="GO" id="GO:0009254">
    <property type="term" value="P:peptidoglycan turnover"/>
    <property type="evidence" value="ECO:0007669"/>
    <property type="project" value="TreeGrafter"/>
</dbReference>
<dbReference type="InterPro" id="IPR002502">
    <property type="entry name" value="Amidase_domain"/>
</dbReference>
<dbReference type="EC" id="3.5.1.28" evidence="2"/>
<sequence length="195" mass="21660">MKTPPELSFPTVNFIQFHNANRNIFIHSTRSGRDWPAIMDFEPTIQWFQGDSGLSSHLVIGGRIARMVDDDDSAIHAGGANNLKSLAIEIVQPKIDTPFIPASLDLAAWSCAVWCLKYGIPPVRIFSQTEVGIIGHEDSEQGRSSGKSDPGPLFPWNMFIKRVKTLMLFGSLEPHILKGDYLKILGILRYVGVEV</sequence>
<dbReference type="PANTHER" id="PTHR30417:SF1">
    <property type="entry name" value="N-ACETYLMURAMOYL-L-ALANINE AMIDASE AMID"/>
    <property type="match status" value="1"/>
</dbReference>
<dbReference type="SUPFAM" id="SSF55846">
    <property type="entry name" value="N-acetylmuramoyl-L-alanine amidase-like"/>
    <property type="match status" value="1"/>
</dbReference>
<dbReference type="AlphaFoldDB" id="A0A0F9TMC6"/>
<evidence type="ECO:0000256" key="3">
    <source>
        <dbReference type="ARBA" id="ARBA00022801"/>
    </source>
</evidence>
<feature type="domain" description="N-acetylmuramoyl-L-alanine amidase" evidence="5">
    <location>
        <begin position="12"/>
        <end position="151"/>
    </location>
</feature>
<dbReference type="PANTHER" id="PTHR30417">
    <property type="entry name" value="N-ACETYLMURAMOYL-L-ALANINE AMIDASE AMID"/>
    <property type="match status" value="1"/>
</dbReference>
<keyword evidence="3" id="KW-0378">Hydrolase</keyword>
<proteinExistence type="predicted"/>
<evidence type="ECO:0000256" key="4">
    <source>
        <dbReference type="ARBA" id="ARBA00023316"/>
    </source>
</evidence>
<reference evidence="6" key="1">
    <citation type="journal article" date="2015" name="Nature">
        <title>Complex archaea that bridge the gap between prokaryotes and eukaryotes.</title>
        <authorList>
            <person name="Spang A."/>
            <person name="Saw J.H."/>
            <person name="Jorgensen S.L."/>
            <person name="Zaremba-Niedzwiedzka K."/>
            <person name="Martijn J."/>
            <person name="Lind A.E."/>
            <person name="van Eijk R."/>
            <person name="Schleper C."/>
            <person name="Guy L."/>
            <person name="Ettema T.J."/>
        </authorList>
    </citation>
    <scope>NUCLEOTIDE SEQUENCE</scope>
</reference>
<dbReference type="SMART" id="SM00644">
    <property type="entry name" value="Ami_2"/>
    <property type="match status" value="1"/>
</dbReference>
<organism evidence="6">
    <name type="scientific">marine sediment metagenome</name>
    <dbReference type="NCBI Taxonomy" id="412755"/>
    <lineage>
        <taxon>unclassified sequences</taxon>
        <taxon>metagenomes</taxon>
        <taxon>ecological metagenomes</taxon>
    </lineage>
</organism>
<evidence type="ECO:0000259" key="5">
    <source>
        <dbReference type="SMART" id="SM00644"/>
    </source>
</evidence>
<dbReference type="InterPro" id="IPR036505">
    <property type="entry name" value="Amidase/PGRP_sf"/>
</dbReference>
<gene>
    <name evidence="6" type="ORF">LCGC14_0310830</name>
</gene>
<dbReference type="EMBL" id="LAZR01000203">
    <property type="protein sequence ID" value="KKN82270.1"/>
    <property type="molecule type" value="Genomic_DNA"/>
</dbReference>
<dbReference type="InterPro" id="IPR051206">
    <property type="entry name" value="NAMLAA_amidase_2"/>
</dbReference>
<evidence type="ECO:0000256" key="1">
    <source>
        <dbReference type="ARBA" id="ARBA00001561"/>
    </source>
</evidence>
<evidence type="ECO:0000256" key="2">
    <source>
        <dbReference type="ARBA" id="ARBA00011901"/>
    </source>
</evidence>
<comment type="catalytic activity">
    <reaction evidence="1">
        <text>Hydrolyzes the link between N-acetylmuramoyl residues and L-amino acid residues in certain cell-wall glycopeptides.</text>
        <dbReference type="EC" id="3.5.1.28"/>
    </reaction>
</comment>
<dbReference type="GO" id="GO:0071555">
    <property type="term" value="P:cell wall organization"/>
    <property type="evidence" value="ECO:0007669"/>
    <property type="project" value="UniProtKB-KW"/>
</dbReference>
<dbReference type="GO" id="GO:0008745">
    <property type="term" value="F:N-acetylmuramoyl-L-alanine amidase activity"/>
    <property type="evidence" value="ECO:0007669"/>
    <property type="project" value="UniProtKB-EC"/>
</dbReference>
<dbReference type="CDD" id="cd06583">
    <property type="entry name" value="PGRP"/>
    <property type="match status" value="1"/>
</dbReference>
<evidence type="ECO:0000313" key="6">
    <source>
        <dbReference type="EMBL" id="KKN82270.1"/>
    </source>
</evidence>
<protein>
    <recommendedName>
        <fullName evidence="2">N-acetylmuramoyl-L-alanine amidase</fullName>
        <ecNumber evidence="2">3.5.1.28</ecNumber>
    </recommendedName>
</protein>
<comment type="caution">
    <text evidence="6">The sequence shown here is derived from an EMBL/GenBank/DDBJ whole genome shotgun (WGS) entry which is preliminary data.</text>
</comment>
<dbReference type="Pfam" id="PF01510">
    <property type="entry name" value="Amidase_2"/>
    <property type="match status" value="1"/>
</dbReference>
<dbReference type="GO" id="GO:0009253">
    <property type="term" value="P:peptidoglycan catabolic process"/>
    <property type="evidence" value="ECO:0007669"/>
    <property type="project" value="InterPro"/>
</dbReference>